<dbReference type="Pfam" id="PF12704">
    <property type="entry name" value="MacB_PCD"/>
    <property type="match status" value="1"/>
</dbReference>
<feature type="transmembrane region" description="Helical" evidence="6">
    <location>
        <begin position="386"/>
        <end position="410"/>
    </location>
</feature>
<dbReference type="EMBL" id="DXBX01000011">
    <property type="protein sequence ID" value="HIZ32204.1"/>
    <property type="molecule type" value="Genomic_DNA"/>
</dbReference>
<organism evidence="9 10">
    <name type="scientific">Candidatus Bacteroides merdigallinarum</name>
    <dbReference type="NCBI Taxonomy" id="2838473"/>
    <lineage>
        <taxon>Bacteria</taxon>
        <taxon>Pseudomonadati</taxon>
        <taxon>Bacteroidota</taxon>
        <taxon>Bacteroidia</taxon>
        <taxon>Bacteroidales</taxon>
        <taxon>Bacteroidaceae</taxon>
        <taxon>Bacteroides</taxon>
    </lineage>
</organism>
<evidence type="ECO:0000256" key="2">
    <source>
        <dbReference type="ARBA" id="ARBA00022475"/>
    </source>
</evidence>
<gene>
    <name evidence="9" type="ORF">H9814_01465</name>
</gene>
<feature type="transmembrane region" description="Helical" evidence="6">
    <location>
        <begin position="345"/>
        <end position="366"/>
    </location>
</feature>
<keyword evidence="4 6" id="KW-1133">Transmembrane helix</keyword>
<feature type="domain" description="ABC3 transporter permease C-terminal" evidence="7">
    <location>
        <begin position="295"/>
        <end position="422"/>
    </location>
</feature>
<dbReference type="GO" id="GO:0005886">
    <property type="term" value="C:plasma membrane"/>
    <property type="evidence" value="ECO:0007669"/>
    <property type="project" value="UniProtKB-SubCell"/>
</dbReference>
<accession>A0A9D2E743</accession>
<comment type="subcellular location">
    <subcellularLocation>
        <location evidence="1">Cell membrane</location>
        <topology evidence="1">Multi-pass membrane protein</topology>
    </subcellularLocation>
</comment>
<name>A0A9D2E743_9BACE</name>
<keyword evidence="3 6" id="KW-0812">Transmembrane</keyword>
<dbReference type="PANTHER" id="PTHR30572:SF18">
    <property type="entry name" value="ABC-TYPE MACROLIDE FAMILY EXPORT SYSTEM PERMEASE COMPONENT 2"/>
    <property type="match status" value="1"/>
</dbReference>
<evidence type="ECO:0000313" key="10">
    <source>
        <dbReference type="Proteomes" id="UP000824028"/>
    </source>
</evidence>
<feature type="transmembrane region" description="Helical" evidence="6">
    <location>
        <begin position="21"/>
        <end position="40"/>
    </location>
</feature>
<protein>
    <submittedName>
        <fullName evidence="9">ABC transporter permease</fullName>
    </submittedName>
</protein>
<dbReference type="InterPro" id="IPR050250">
    <property type="entry name" value="Macrolide_Exporter_MacB"/>
</dbReference>
<evidence type="ECO:0000259" key="7">
    <source>
        <dbReference type="Pfam" id="PF02687"/>
    </source>
</evidence>
<evidence type="ECO:0000256" key="4">
    <source>
        <dbReference type="ARBA" id="ARBA00022989"/>
    </source>
</evidence>
<proteinExistence type="predicted"/>
<dbReference type="InterPro" id="IPR025857">
    <property type="entry name" value="MacB_PCD"/>
</dbReference>
<evidence type="ECO:0000256" key="3">
    <source>
        <dbReference type="ARBA" id="ARBA00022692"/>
    </source>
</evidence>
<evidence type="ECO:0000259" key="8">
    <source>
        <dbReference type="Pfam" id="PF12704"/>
    </source>
</evidence>
<dbReference type="AlphaFoldDB" id="A0A9D2E743"/>
<dbReference type="GO" id="GO:0022857">
    <property type="term" value="F:transmembrane transporter activity"/>
    <property type="evidence" value="ECO:0007669"/>
    <property type="project" value="TreeGrafter"/>
</dbReference>
<feature type="transmembrane region" description="Helical" evidence="6">
    <location>
        <begin position="294"/>
        <end position="311"/>
    </location>
</feature>
<reference evidence="9" key="1">
    <citation type="journal article" date="2021" name="PeerJ">
        <title>Extensive microbial diversity within the chicken gut microbiome revealed by metagenomics and culture.</title>
        <authorList>
            <person name="Gilroy R."/>
            <person name="Ravi A."/>
            <person name="Getino M."/>
            <person name="Pursley I."/>
            <person name="Horton D.L."/>
            <person name="Alikhan N.F."/>
            <person name="Baker D."/>
            <person name="Gharbi K."/>
            <person name="Hall N."/>
            <person name="Watson M."/>
            <person name="Adriaenssens E.M."/>
            <person name="Foster-Nyarko E."/>
            <person name="Jarju S."/>
            <person name="Secka A."/>
            <person name="Antonio M."/>
            <person name="Oren A."/>
            <person name="Chaudhuri R.R."/>
            <person name="La Ragione R."/>
            <person name="Hildebrand F."/>
            <person name="Pallen M.J."/>
        </authorList>
    </citation>
    <scope>NUCLEOTIDE SEQUENCE</scope>
    <source>
        <strain evidence="9">ChiHjej9B8-1298</strain>
    </source>
</reference>
<keyword evidence="2" id="KW-1003">Cell membrane</keyword>
<keyword evidence="5 6" id="KW-0472">Membrane</keyword>
<dbReference type="Pfam" id="PF02687">
    <property type="entry name" value="FtsX"/>
    <property type="match status" value="1"/>
</dbReference>
<sequence>MIKQYFQQAWAQLRQQPLISGVTVAGTALSIFLIMLVVMVQQVQVEPFAPESNRDRFLHVKCGSIGNENWGEGNTSNGPMSVRSGKEMYKSLTTPEAVTLYTIGTTSTPVNVPNQPATAVDVKETDDDFWRVFDFVFVDGKPYDRATFDAGSPVAVITESVARLLFGSTRVAGREFLLAHAPYRVCGVVRDVSTLATTAYAQVWIPYSSTDQVNNTWNNGLMGLMSCTILAKSRSDFPAIREECDRRLEAYNRVIGENGYKFISRNRPYDQEKDAIAVAANWEPDLKAERRSRFMVYLILLIVPAINLSSMTQSRLRQRVAEIGVRRAFGCTRGEVAGQILAENFIVTLLAGVLGFLLSVLFAYVGNEVLFSQEYSMTLNPPVVDASILIHASTFLWALLFCFVLNLLSAGIPAWRAARMNIVESIGGRLH</sequence>
<dbReference type="PANTHER" id="PTHR30572">
    <property type="entry name" value="MEMBRANE COMPONENT OF TRANSPORTER-RELATED"/>
    <property type="match status" value="1"/>
</dbReference>
<comment type="caution">
    <text evidence="9">The sequence shown here is derived from an EMBL/GenBank/DDBJ whole genome shotgun (WGS) entry which is preliminary data.</text>
</comment>
<dbReference type="InterPro" id="IPR003838">
    <property type="entry name" value="ABC3_permease_C"/>
</dbReference>
<dbReference type="Proteomes" id="UP000824028">
    <property type="component" value="Unassembled WGS sequence"/>
</dbReference>
<reference evidence="9" key="2">
    <citation type="submission" date="2021-04" db="EMBL/GenBank/DDBJ databases">
        <authorList>
            <person name="Gilroy R."/>
        </authorList>
    </citation>
    <scope>NUCLEOTIDE SEQUENCE</scope>
    <source>
        <strain evidence="9">ChiHjej9B8-1298</strain>
    </source>
</reference>
<feature type="domain" description="MacB-like periplasmic core" evidence="8">
    <location>
        <begin position="21"/>
        <end position="243"/>
    </location>
</feature>
<evidence type="ECO:0000256" key="1">
    <source>
        <dbReference type="ARBA" id="ARBA00004651"/>
    </source>
</evidence>
<evidence type="ECO:0000256" key="5">
    <source>
        <dbReference type="ARBA" id="ARBA00023136"/>
    </source>
</evidence>
<evidence type="ECO:0000313" key="9">
    <source>
        <dbReference type="EMBL" id="HIZ32204.1"/>
    </source>
</evidence>
<evidence type="ECO:0000256" key="6">
    <source>
        <dbReference type="SAM" id="Phobius"/>
    </source>
</evidence>